<protein>
    <submittedName>
        <fullName evidence="10">Emp24/gp25L/p24 family/GOLD-domain-containing protein</fullName>
    </submittedName>
</protein>
<keyword evidence="4" id="KW-0732">Signal</keyword>
<keyword evidence="5 8" id="KW-1133">Transmembrane helix</keyword>
<reference evidence="10 11" key="1">
    <citation type="submission" date="2016-07" db="EMBL/GenBank/DDBJ databases">
        <title>Pervasive Adenine N6-methylation of Active Genes in Fungi.</title>
        <authorList>
            <consortium name="DOE Joint Genome Institute"/>
            <person name="Mondo S.J."/>
            <person name="Dannebaum R.O."/>
            <person name="Kuo R.C."/>
            <person name="Labutti K."/>
            <person name="Haridas S."/>
            <person name="Kuo A."/>
            <person name="Salamov A."/>
            <person name="Ahrendt S.R."/>
            <person name="Lipzen A."/>
            <person name="Sullivan W."/>
            <person name="Andreopoulos W.B."/>
            <person name="Clum A."/>
            <person name="Lindquist E."/>
            <person name="Daum C."/>
            <person name="Ramamoorthy G.K."/>
            <person name="Gryganskyi A."/>
            <person name="Culley D."/>
            <person name="Magnuson J.K."/>
            <person name="James T.Y."/>
            <person name="O'Malley M.A."/>
            <person name="Stajich J.E."/>
            <person name="Spatafora J.W."/>
            <person name="Visel A."/>
            <person name="Grigoriev I.V."/>
        </authorList>
    </citation>
    <scope>NUCLEOTIDE SEQUENCE [LARGE SCALE GENOMIC DNA]</scope>
    <source>
        <strain evidence="10 11">PL171</strain>
    </source>
</reference>
<dbReference type="Pfam" id="PF01105">
    <property type="entry name" value="EMP24_GP25L"/>
    <property type="match status" value="1"/>
</dbReference>
<evidence type="ECO:0000256" key="3">
    <source>
        <dbReference type="ARBA" id="ARBA00022692"/>
    </source>
</evidence>
<proteinExistence type="inferred from homology"/>
<evidence type="ECO:0000256" key="5">
    <source>
        <dbReference type="ARBA" id="ARBA00022989"/>
    </source>
</evidence>
<evidence type="ECO:0000256" key="8">
    <source>
        <dbReference type="SAM" id="Phobius"/>
    </source>
</evidence>
<evidence type="ECO:0000256" key="6">
    <source>
        <dbReference type="ARBA" id="ARBA00023136"/>
    </source>
</evidence>
<evidence type="ECO:0000256" key="2">
    <source>
        <dbReference type="ARBA" id="ARBA00007104"/>
    </source>
</evidence>
<comment type="similarity">
    <text evidence="2 7">Belongs to the EMP24/GP25L family.</text>
</comment>
<dbReference type="EMBL" id="MCFL01000049">
    <property type="protein sequence ID" value="ORZ32266.1"/>
    <property type="molecule type" value="Genomic_DNA"/>
</dbReference>
<keyword evidence="11" id="KW-1185">Reference proteome</keyword>
<dbReference type="PANTHER" id="PTHR22811">
    <property type="entry name" value="TRANSMEMBRANE EMP24 DOMAIN-CONTAINING PROTEIN"/>
    <property type="match status" value="1"/>
</dbReference>
<dbReference type="PROSITE" id="PS50866">
    <property type="entry name" value="GOLD"/>
    <property type="match status" value="1"/>
</dbReference>
<gene>
    <name evidence="10" type="ORF">BCR44DRAFT_152127</name>
</gene>
<evidence type="ECO:0000259" key="9">
    <source>
        <dbReference type="PROSITE" id="PS50866"/>
    </source>
</evidence>
<dbReference type="Proteomes" id="UP000193411">
    <property type="component" value="Unassembled WGS sequence"/>
</dbReference>
<sequence>ISRPPQSIMRPSSSSRANLRRHQPSWALVALILVACLAHSARALHFYLEDNKEKCFMEVLPQDTAVMGVYRAEEWSAPTQQYIENLSLGIQINVEHVETQSVTVSKKGPSFGKFLFTAAHSGDHKICLSTNTSGWFNTSKVRLHLDIIIGDAAGTEVDPSERISDIQFRIRDLIHRAVDIRREQQYQREQEREFREFTDLVNRRVVLWSIVQMIVLGLACAWQLRHLRSFFMAKKLV</sequence>
<dbReference type="OrthoDB" id="3427at2759"/>
<feature type="non-terminal residue" evidence="10">
    <location>
        <position position="1"/>
    </location>
</feature>
<evidence type="ECO:0000313" key="11">
    <source>
        <dbReference type="Proteomes" id="UP000193411"/>
    </source>
</evidence>
<feature type="transmembrane region" description="Helical" evidence="8">
    <location>
        <begin position="205"/>
        <end position="224"/>
    </location>
</feature>
<dbReference type="InterPro" id="IPR015720">
    <property type="entry name" value="Emp24-like"/>
</dbReference>
<dbReference type="GO" id="GO:0016020">
    <property type="term" value="C:membrane"/>
    <property type="evidence" value="ECO:0007669"/>
    <property type="project" value="UniProtKB-SubCell"/>
</dbReference>
<dbReference type="InterPro" id="IPR009038">
    <property type="entry name" value="GOLD_dom"/>
</dbReference>
<accession>A0A1Y2HCG9</accession>
<comment type="caution">
    <text evidence="10">The sequence shown here is derived from an EMBL/GenBank/DDBJ whole genome shotgun (WGS) entry which is preliminary data.</text>
</comment>
<dbReference type="STRING" id="765915.A0A1Y2HCG9"/>
<dbReference type="SMART" id="SM01190">
    <property type="entry name" value="EMP24_GP25L"/>
    <property type="match status" value="1"/>
</dbReference>
<keyword evidence="6 8" id="KW-0472">Membrane</keyword>
<comment type="subcellular location">
    <subcellularLocation>
        <location evidence="1 7">Membrane</location>
        <topology evidence="1 7">Single-pass type I membrane protein</topology>
    </subcellularLocation>
</comment>
<feature type="domain" description="GOLD" evidence="9">
    <location>
        <begin position="53"/>
        <end position="147"/>
    </location>
</feature>
<evidence type="ECO:0000256" key="7">
    <source>
        <dbReference type="RuleBase" id="RU003827"/>
    </source>
</evidence>
<name>A0A1Y2HCG9_9FUNG</name>
<evidence type="ECO:0000256" key="1">
    <source>
        <dbReference type="ARBA" id="ARBA00004479"/>
    </source>
</evidence>
<evidence type="ECO:0000256" key="4">
    <source>
        <dbReference type="ARBA" id="ARBA00022729"/>
    </source>
</evidence>
<keyword evidence="3 7" id="KW-0812">Transmembrane</keyword>
<organism evidence="10 11">
    <name type="scientific">Catenaria anguillulae PL171</name>
    <dbReference type="NCBI Taxonomy" id="765915"/>
    <lineage>
        <taxon>Eukaryota</taxon>
        <taxon>Fungi</taxon>
        <taxon>Fungi incertae sedis</taxon>
        <taxon>Blastocladiomycota</taxon>
        <taxon>Blastocladiomycetes</taxon>
        <taxon>Blastocladiales</taxon>
        <taxon>Catenariaceae</taxon>
        <taxon>Catenaria</taxon>
    </lineage>
</organism>
<dbReference type="AlphaFoldDB" id="A0A1Y2HCG9"/>
<evidence type="ECO:0000313" key="10">
    <source>
        <dbReference type="EMBL" id="ORZ32266.1"/>
    </source>
</evidence>